<evidence type="ECO:0000256" key="2">
    <source>
        <dbReference type="ARBA" id="ARBA00022448"/>
    </source>
</evidence>
<dbReference type="Proteomes" id="UP001595593">
    <property type="component" value="Unassembled WGS sequence"/>
</dbReference>
<evidence type="ECO:0000313" key="10">
    <source>
        <dbReference type="EMBL" id="MFC3126934.1"/>
    </source>
</evidence>
<dbReference type="InterPro" id="IPR051084">
    <property type="entry name" value="H+-coupled_symporters"/>
</dbReference>
<evidence type="ECO:0000256" key="5">
    <source>
        <dbReference type="ARBA" id="ARBA00022847"/>
    </source>
</evidence>
<keyword evidence="3" id="KW-1003">Cell membrane</keyword>
<name>A0ABV7G2L0_9PROT</name>
<dbReference type="EMBL" id="JBHRTN010000018">
    <property type="protein sequence ID" value="MFC3126934.1"/>
    <property type="molecule type" value="Genomic_DNA"/>
</dbReference>
<evidence type="ECO:0000256" key="3">
    <source>
        <dbReference type="ARBA" id="ARBA00022475"/>
    </source>
</evidence>
<feature type="transmembrane region" description="Helical" evidence="8">
    <location>
        <begin position="406"/>
        <end position="425"/>
    </location>
</feature>
<dbReference type="InterPro" id="IPR036259">
    <property type="entry name" value="MFS_trans_sf"/>
</dbReference>
<feature type="transmembrane region" description="Helical" evidence="8">
    <location>
        <begin position="124"/>
        <end position="147"/>
    </location>
</feature>
<evidence type="ECO:0000256" key="1">
    <source>
        <dbReference type="ARBA" id="ARBA00004651"/>
    </source>
</evidence>
<evidence type="ECO:0000256" key="8">
    <source>
        <dbReference type="SAM" id="Phobius"/>
    </source>
</evidence>
<evidence type="ECO:0000259" key="9">
    <source>
        <dbReference type="PROSITE" id="PS50850"/>
    </source>
</evidence>
<feature type="transmembrane region" description="Helical" evidence="8">
    <location>
        <begin position="95"/>
        <end position="118"/>
    </location>
</feature>
<dbReference type="PANTHER" id="PTHR43528">
    <property type="entry name" value="ALPHA-KETOGLUTARATE PERMEASE"/>
    <property type="match status" value="1"/>
</dbReference>
<feature type="domain" description="Major facilitator superfamily (MFS) profile" evidence="9">
    <location>
        <begin position="21"/>
        <end position="428"/>
    </location>
</feature>
<accession>A0ABV7G2L0</accession>
<feature type="transmembrane region" description="Helical" evidence="8">
    <location>
        <begin position="377"/>
        <end position="400"/>
    </location>
</feature>
<feature type="transmembrane region" description="Helical" evidence="8">
    <location>
        <begin position="249"/>
        <end position="270"/>
    </location>
</feature>
<keyword evidence="11" id="KW-1185">Reference proteome</keyword>
<dbReference type="PANTHER" id="PTHR43528:SF7">
    <property type="entry name" value="MFS TRANSPORTER"/>
    <property type="match status" value="1"/>
</dbReference>
<dbReference type="InterPro" id="IPR011701">
    <property type="entry name" value="MFS"/>
</dbReference>
<evidence type="ECO:0000256" key="7">
    <source>
        <dbReference type="ARBA" id="ARBA00023136"/>
    </source>
</evidence>
<dbReference type="SUPFAM" id="SSF103473">
    <property type="entry name" value="MFS general substrate transporter"/>
    <property type="match status" value="1"/>
</dbReference>
<dbReference type="PROSITE" id="PS50850">
    <property type="entry name" value="MFS"/>
    <property type="match status" value="1"/>
</dbReference>
<protein>
    <submittedName>
        <fullName evidence="10">MFS transporter</fullName>
    </submittedName>
</protein>
<feature type="transmembrane region" description="Helical" evidence="8">
    <location>
        <begin position="63"/>
        <end position="83"/>
    </location>
</feature>
<proteinExistence type="predicted"/>
<dbReference type="Pfam" id="PF07690">
    <property type="entry name" value="MFS_1"/>
    <property type="match status" value="1"/>
</dbReference>
<keyword evidence="6 8" id="KW-1133">Transmembrane helix</keyword>
<sequence>MSEQGMAGQVNRNLNRRDVRTLTLASLGGALEFYDFIIFVFFAAAISHLFFPPGMPDWLQQMQTFGIFAAGYLARPLGGLIMAHFGDRVGRKKMFTFSILLMAVPTLLIGLTPTYATLGYAAPVLLLIFRMMQGAAIGGEGPGAWVFVAEHAPKRHVGLAIGMLTGGLTGGIMLGSLMATAINTAFTPEEVSGFAWRIPFLIGGVFGLLAMYLRRFLHETPIFEELRQRAALSRELPVKQVLAGHGRGVVVSMALTWMLSAAVVVVILMTPTLLQKMYGFTPAETLRANLAGTFTLTVSAVLCGALMDRFGSLKVGLIGCVGLISATYALYIGAGLRPDLLVPLYAVAGAAVGIITVTPFVMIHSFPAPIRFSGVSFAYNMSYAIFGGLTPLLVSVLVPLDRLGPAHYVGIVTLLCGMLTLVINARAMPRLDTLAPEARGAAR</sequence>
<feature type="transmembrane region" description="Helical" evidence="8">
    <location>
        <begin position="194"/>
        <end position="213"/>
    </location>
</feature>
<dbReference type="RefSeq" id="WP_379598578.1">
    <property type="nucleotide sequence ID" value="NZ_JBHRTN010000018.1"/>
</dbReference>
<organism evidence="10 11">
    <name type="scientific">Teichococcus globiformis</name>
    <dbReference type="NCBI Taxonomy" id="2307229"/>
    <lineage>
        <taxon>Bacteria</taxon>
        <taxon>Pseudomonadati</taxon>
        <taxon>Pseudomonadota</taxon>
        <taxon>Alphaproteobacteria</taxon>
        <taxon>Acetobacterales</taxon>
        <taxon>Roseomonadaceae</taxon>
        <taxon>Roseomonas</taxon>
    </lineage>
</organism>
<evidence type="ECO:0000313" key="11">
    <source>
        <dbReference type="Proteomes" id="UP001595593"/>
    </source>
</evidence>
<evidence type="ECO:0000256" key="6">
    <source>
        <dbReference type="ARBA" id="ARBA00022989"/>
    </source>
</evidence>
<feature type="transmembrane region" description="Helical" evidence="8">
    <location>
        <begin position="315"/>
        <end position="334"/>
    </location>
</feature>
<feature type="transmembrane region" description="Helical" evidence="8">
    <location>
        <begin position="21"/>
        <end position="51"/>
    </location>
</feature>
<dbReference type="InterPro" id="IPR020846">
    <property type="entry name" value="MFS_dom"/>
</dbReference>
<keyword evidence="2" id="KW-0813">Transport</keyword>
<keyword evidence="7 8" id="KW-0472">Membrane</keyword>
<dbReference type="Gene3D" id="1.20.1250.20">
    <property type="entry name" value="MFS general substrate transporter like domains"/>
    <property type="match status" value="2"/>
</dbReference>
<comment type="subcellular location">
    <subcellularLocation>
        <location evidence="1">Cell membrane</location>
        <topology evidence="1">Multi-pass membrane protein</topology>
    </subcellularLocation>
</comment>
<evidence type="ECO:0000256" key="4">
    <source>
        <dbReference type="ARBA" id="ARBA00022692"/>
    </source>
</evidence>
<feature type="transmembrane region" description="Helical" evidence="8">
    <location>
        <begin position="340"/>
        <end position="365"/>
    </location>
</feature>
<keyword evidence="4 8" id="KW-0812">Transmembrane</keyword>
<feature type="transmembrane region" description="Helical" evidence="8">
    <location>
        <begin position="290"/>
        <end position="308"/>
    </location>
</feature>
<gene>
    <name evidence="10" type="ORF">ACFOD4_17850</name>
</gene>
<keyword evidence="5" id="KW-0769">Symport</keyword>
<reference evidence="11" key="1">
    <citation type="journal article" date="2019" name="Int. J. Syst. Evol. Microbiol.">
        <title>The Global Catalogue of Microorganisms (GCM) 10K type strain sequencing project: providing services to taxonomists for standard genome sequencing and annotation.</title>
        <authorList>
            <consortium name="The Broad Institute Genomics Platform"/>
            <consortium name="The Broad Institute Genome Sequencing Center for Infectious Disease"/>
            <person name="Wu L."/>
            <person name="Ma J."/>
        </authorList>
    </citation>
    <scope>NUCLEOTIDE SEQUENCE [LARGE SCALE GENOMIC DNA]</scope>
    <source>
        <strain evidence="11">KCTC 52094</strain>
    </source>
</reference>
<feature type="transmembrane region" description="Helical" evidence="8">
    <location>
        <begin position="159"/>
        <end position="182"/>
    </location>
</feature>
<comment type="caution">
    <text evidence="10">The sequence shown here is derived from an EMBL/GenBank/DDBJ whole genome shotgun (WGS) entry which is preliminary data.</text>
</comment>